<evidence type="ECO:0000259" key="1">
    <source>
        <dbReference type="PROSITE" id="PS50011"/>
    </source>
</evidence>
<evidence type="ECO:0000313" key="3">
    <source>
        <dbReference type="Proteomes" id="UP000567179"/>
    </source>
</evidence>
<gene>
    <name evidence="2" type="ORF">D9619_006304</name>
</gene>
<keyword evidence="3" id="KW-1185">Reference proteome</keyword>
<dbReference type="Gene3D" id="1.10.510.10">
    <property type="entry name" value="Transferase(Phosphotransferase) domain 1"/>
    <property type="match status" value="1"/>
</dbReference>
<protein>
    <recommendedName>
        <fullName evidence="1">Protein kinase domain-containing protein</fullName>
    </recommendedName>
</protein>
<sequence length="615" mass="69202">MAAMMVICLAIDHDNTPVGSLFAVPCDPGLKFALFKSTAMEKAPTALGADLSQLEVHCSPEIRLDMDVDALAAAISKLDFKKTWVHPVKAVKDVVSDPENMVLIIRKLGPQSLKRPRSPSDSIDQYDRLQQADFLAFAPSSAAQPSMYKATQTKPDRRLLDDRPQSDRNVAPITLLYDPFGRFDDIFCGREQLHTDSGINLAALEQNVDDFTTAMLEFYPNEDARRGAAIPLLAKIGFNLWPSTIGSTGYQTDGDSQVEGFIDTNLEIQNELPDANTIPYVQSTLYVGQSFKDGRYEKVAREMCKYWRIPALSITLVGHHIQFYATLLLGHRYRTVSLTPALSCCPSATNEGDRKHLYDAFAAALLLQKEIRRDLKASINASKQHPLMTVLDDNEYFFPAVSQILEYGCNSDDNKYIEFKILHYFGRRETRRHLYAAKVTKGPSKGHEILVKFSRSYCADLHSLCFERGRAPKLLGFQRLPGGWFAIAMEYLSDAIGIVQVPFSDHWSDGMLCDKAQLLAHFKTELTELVDGFHKEGFVHGDLRCANILSNKSGDEVWLIDFDWGGRDGEVHYPIWNLNKDLQTGRLSKTLDISKKDDTRILHAALRQLEDLWLN</sequence>
<dbReference type="PROSITE" id="PS50011">
    <property type="entry name" value="PROTEIN_KINASE_DOM"/>
    <property type="match status" value="1"/>
</dbReference>
<dbReference type="Proteomes" id="UP000567179">
    <property type="component" value="Unassembled WGS sequence"/>
</dbReference>
<dbReference type="AlphaFoldDB" id="A0A8H5B543"/>
<name>A0A8H5B543_9AGAR</name>
<evidence type="ECO:0000313" key="2">
    <source>
        <dbReference type="EMBL" id="KAF5316411.1"/>
    </source>
</evidence>
<organism evidence="2 3">
    <name type="scientific">Psilocybe cf. subviscida</name>
    <dbReference type="NCBI Taxonomy" id="2480587"/>
    <lineage>
        <taxon>Eukaryota</taxon>
        <taxon>Fungi</taxon>
        <taxon>Dikarya</taxon>
        <taxon>Basidiomycota</taxon>
        <taxon>Agaricomycotina</taxon>
        <taxon>Agaricomycetes</taxon>
        <taxon>Agaricomycetidae</taxon>
        <taxon>Agaricales</taxon>
        <taxon>Agaricineae</taxon>
        <taxon>Strophariaceae</taxon>
        <taxon>Psilocybe</taxon>
    </lineage>
</organism>
<dbReference type="EMBL" id="JAACJJ010000042">
    <property type="protein sequence ID" value="KAF5316411.1"/>
    <property type="molecule type" value="Genomic_DNA"/>
</dbReference>
<feature type="domain" description="Protein kinase" evidence="1">
    <location>
        <begin position="387"/>
        <end position="615"/>
    </location>
</feature>
<accession>A0A8H5B543</accession>
<dbReference type="GO" id="GO:0005524">
    <property type="term" value="F:ATP binding"/>
    <property type="evidence" value="ECO:0007669"/>
    <property type="project" value="InterPro"/>
</dbReference>
<proteinExistence type="predicted"/>
<dbReference type="SUPFAM" id="SSF56112">
    <property type="entry name" value="Protein kinase-like (PK-like)"/>
    <property type="match status" value="1"/>
</dbReference>
<comment type="caution">
    <text evidence="2">The sequence shown here is derived from an EMBL/GenBank/DDBJ whole genome shotgun (WGS) entry which is preliminary data.</text>
</comment>
<dbReference type="InterPro" id="IPR011009">
    <property type="entry name" value="Kinase-like_dom_sf"/>
</dbReference>
<dbReference type="InterPro" id="IPR000719">
    <property type="entry name" value="Prot_kinase_dom"/>
</dbReference>
<reference evidence="2 3" key="1">
    <citation type="journal article" date="2020" name="ISME J.">
        <title>Uncovering the hidden diversity of litter-decomposition mechanisms in mushroom-forming fungi.</title>
        <authorList>
            <person name="Floudas D."/>
            <person name="Bentzer J."/>
            <person name="Ahren D."/>
            <person name="Johansson T."/>
            <person name="Persson P."/>
            <person name="Tunlid A."/>
        </authorList>
    </citation>
    <scope>NUCLEOTIDE SEQUENCE [LARGE SCALE GENOMIC DNA]</scope>
    <source>
        <strain evidence="2 3">CBS 101986</strain>
    </source>
</reference>
<dbReference type="OrthoDB" id="3261131at2759"/>
<dbReference type="GO" id="GO:0004672">
    <property type="term" value="F:protein kinase activity"/>
    <property type="evidence" value="ECO:0007669"/>
    <property type="project" value="InterPro"/>
</dbReference>